<comment type="function">
    <text evidence="13">In addition to polymerase activity, this DNA polymerase exhibits 5'-3' exonuclease activity.</text>
</comment>
<evidence type="ECO:0000259" key="15">
    <source>
        <dbReference type="SMART" id="SM00482"/>
    </source>
</evidence>
<dbReference type="FunFam" id="1.10.150.20:FF:000002">
    <property type="entry name" value="DNA polymerase I"/>
    <property type="match status" value="1"/>
</dbReference>
<evidence type="ECO:0000256" key="4">
    <source>
        <dbReference type="ARBA" id="ARBA00022679"/>
    </source>
</evidence>
<evidence type="ECO:0000256" key="3">
    <source>
        <dbReference type="ARBA" id="ARBA00020311"/>
    </source>
</evidence>
<dbReference type="InterPro" id="IPR036397">
    <property type="entry name" value="RNaseH_sf"/>
</dbReference>
<evidence type="ECO:0000256" key="5">
    <source>
        <dbReference type="ARBA" id="ARBA00022695"/>
    </source>
</evidence>
<organism evidence="16 17">
    <name type="scientific">Fenollaria massiliensis</name>
    <dbReference type="NCBI Taxonomy" id="938288"/>
    <lineage>
        <taxon>Bacteria</taxon>
        <taxon>Bacillati</taxon>
        <taxon>Bacillota</taxon>
        <taxon>Clostridia</taxon>
        <taxon>Eubacteriales</taxon>
        <taxon>Fenollaria</taxon>
    </lineage>
</organism>
<dbReference type="InterPro" id="IPR054690">
    <property type="entry name" value="DNA_polI_exonuclease"/>
</dbReference>
<feature type="domain" description="5'-3' exonuclease" evidence="14">
    <location>
        <begin position="2"/>
        <end position="260"/>
    </location>
</feature>
<dbReference type="Gene3D" id="1.20.1060.10">
    <property type="entry name" value="Taq DNA Polymerase, Chain T, domain 4"/>
    <property type="match status" value="1"/>
</dbReference>
<dbReference type="GO" id="GO:0008409">
    <property type="term" value="F:5'-3' exonuclease activity"/>
    <property type="evidence" value="ECO:0007669"/>
    <property type="project" value="UniProtKB-UniRule"/>
</dbReference>
<dbReference type="Gene3D" id="1.10.150.20">
    <property type="entry name" value="5' to 3' exonuclease, C-terminal subdomain"/>
    <property type="match status" value="2"/>
</dbReference>
<dbReference type="Proteomes" id="UP000831151">
    <property type="component" value="Chromosome"/>
</dbReference>
<protein>
    <recommendedName>
        <fullName evidence="3 12">DNA polymerase I</fullName>
        <ecNumber evidence="2 12">2.7.7.7</ecNumber>
    </recommendedName>
</protein>
<dbReference type="SMART" id="SM00475">
    <property type="entry name" value="53EXOc"/>
    <property type="match status" value="1"/>
</dbReference>
<reference evidence="16" key="1">
    <citation type="submission" date="2022-04" db="EMBL/GenBank/DDBJ databases">
        <title>Complete genome sequences of Ezakiella coagulans and Fenollaria massiliensis.</title>
        <authorList>
            <person name="France M.T."/>
            <person name="Clifford J."/>
            <person name="Narina S."/>
            <person name="Rutt L."/>
            <person name="Ravel J."/>
        </authorList>
    </citation>
    <scope>NUCLEOTIDE SEQUENCE</scope>
    <source>
        <strain evidence="16">C0061C2</strain>
    </source>
</reference>
<keyword evidence="9 13" id="KW-0238">DNA-binding</keyword>
<dbReference type="Gene3D" id="3.30.70.370">
    <property type="match status" value="1"/>
</dbReference>
<comment type="catalytic activity">
    <reaction evidence="11 13">
        <text>DNA(n) + a 2'-deoxyribonucleoside 5'-triphosphate = DNA(n+1) + diphosphate</text>
        <dbReference type="Rhea" id="RHEA:22508"/>
        <dbReference type="Rhea" id="RHEA-COMP:17339"/>
        <dbReference type="Rhea" id="RHEA-COMP:17340"/>
        <dbReference type="ChEBI" id="CHEBI:33019"/>
        <dbReference type="ChEBI" id="CHEBI:61560"/>
        <dbReference type="ChEBI" id="CHEBI:173112"/>
        <dbReference type="EC" id="2.7.7.7"/>
    </reaction>
</comment>
<dbReference type="Pfam" id="PF22619">
    <property type="entry name" value="DNA_polI_exo1"/>
    <property type="match status" value="1"/>
</dbReference>
<dbReference type="InterPro" id="IPR020045">
    <property type="entry name" value="DNA_polI_H3TH"/>
</dbReference>
<dbReference type="PRINTS" id="PR00868">
    <property type="entry name" value="DNAPOLI"/>
</dbReference>
<proteinExistence type="inferred from homology"/>
<dbReference type="InterPro" id="IPR036279">
    <property type="entry name" value="5-3_exonuclease_C_sf"/>
</dbReference>
<evidence type="ECO:0000256" key="7">
    <source>
        <dbReference type="ARBA" id="ARBA00022763"/>
    </source>
</evidence>
<evidence type="ECO:0000256" key="8">
    <source>
        <dbReference type="ARBA" id="ARBA00022932"/>
    </source>
</evidence>
<dbReference type="InterPro" id="IPR002421">
    <property type="entry name" value="5-3_exonuclease"/>
</dbReference>
<dbReference type="GO" id="GO:0006261">
    <property type="term" value="P:DNA-templated DNA replication"/>
    <property type="evidence" value="ECO:0007669"/>
    <property type="project" value="UniProtKB-UniRule"/>
</dbReference>
<dbReference type="InterPro" id="IPR019760">
    <property type="entry name" value="DNA-dir_DNA_pol_A_CS"/>
</dbReference>
<dbReference type="AlphaFoldDB" id="A0A9E7DII8"/>
<dbReference type="SMART" id="SM00482">
    <property type="entry name" value="POLAc"/>
    <property type="match status" value="1"/>
</dbReference>
<dbReference type="KEGG" id="fms:M1R53_04815"/>
<name>A0A9E7DII8_9FIRM</name>
<dbReference type="InterPro" id="IPR029060">
    <property type="entry name" value="PIN-like_dom_sf"/>
</dbReference>
<dbReference type="Pfam" id="PF01367">
    <property type="entry name" value="5_3_exonuc"/>
    <property type="match status" value="1"/>
</dbReference>
<dbReference type="RefSeq" id="WP_249242171.1">
    <property type="nucleotide sequence ID" value="NZ_CP096649.1"/>
</dbReference>
<keyword evidence="8 13" id="KW-0239">DNA-directed DNA polymerase</keyword>
<keyword evidence="17" id="KW-1185">Reference proteome</keyword>
<evidence type="ECO:0000313" key="17">
    <source>
        <dbReference type="Proteomes" id="UP000831151"/>
    </source>
</evidence>
<accession>A0A9E7DII8</accession>
<dbReference type="Pfam" id="PF00476">
    <property type="entry name" value="DNA_pol_A"/>
    <property type="match status" value="1"/>
</dbReference>
<comment type="similarity">
    <text evidence="1 13">Belongs to the DNA polymerase type-A family.</text>
</comment>
<keyword evidence="13" id="KW-0269">Exonuclease</keyword>
<dbReference type="PROSITE" id="PS00447">
    <property type="entry name" value="DNA_POLYMERASE_A"/>
    <property type="match status" value="1"/>
</dbReference>
<dbReference type="SUPFAM" id="SSF56672">
    <property type="entry name" value="DNA/RNA polymerases"/>
    <property type="match status" value="1"/>
</dbReference>
<dbReference type="FunFam" id="1.10.150.20:FF:000003">
    <property type="entry name" value="DNA polymerase I"/>
    <property type="match status" value="1"/>
</dbReference>
<dbReference type="InterPro" id="IPR001098">
    <property type="entry name" value="DNA-dir_DNA_pol_A_palm_dom"/>
</dbReference>
<gene>
    <name evidence="13 16" type="primary">polA</name>
    <name evidence="16" type="ORF">M1R53_04815</name>
</gene>
<evidence type="ECO:0000256" key="1">
    <source>
        <dbReference type="ARBA" id="ARBA00007705"/>
    </source>
</evidence>
<keyword evidence="13" id="KW-0540">Nuclease</keyword>
<evidence type="ECO:0000256" key="9">
    <source>
        <dbReference type="ARBA" id="ARBA00023125"/>
    </source>
</evidence>
<evidence type="ECO:0000256" key="10">
    <source>
        <dbReference type="ARBA" id="ARBA00023204"/>
    </source>
</evidence>
<dbReference type="InterPro" id="IPR008918">
    <property type="entry name" value="HhH2"/>
</dbReference>
<evidence type="ECO:0000256" key="11">
    <source>
        <dbReference type="ARBA" id="ARBA00049244"/>
    </source>
</evidence>
<dbReference type="NCBIfam" id="TIGR00593">
    <property type="entry name" value="pola"/>
    <property type="match status" value="1"/>
</dbReference>
<dbReference type="PANTHER" id="PTHR10133">
    <property type="entry name" value="DNA POLYMERASE I"/>
    <property type="match status" value="1"/>
</dbReference>
<dbReference type="InterPro" id="IPR002298">
    <property type="entry name" value="DNA_polymerase_A"/>
</dbReference>
<dbReference type="CDD" id="cd09859">
    <property type="entry name" value="PIN_53EXO"/>
    <property type="match status" value="1"/>
</dbReference>
<dbReference type="InterPro" id="IPR012337">
    <property type="entry name" value="RNaseH-like_sf"/>
</dbReference>
<dbReference type="PANTHER" id="PTHR10133:SF27">
    <property type="entry name" value="DNA POLYMERASE NU"/>
    <property type="match status" value="1"/>
</dbReference>
<evidence type="ECO:0000256" key="6">
    <source>
        <dbReference type="ARBA" id="ARBA00022705"/>
    </source>
</evidence>
<dbReference type="CDD" id="cd06140">
    <property type="entry name" value="DNA_polA_I_Bacillus_like_exo"/>
    <property type="match status" value="1"/>
</dbReference>
<dbReference type="GO" id="GO:0003677">
    <property type="term" value="F:DNA binding"/>
    <property type="evidence" value="ECO:0007669"/>
    <property type="project" value="UniProtKB-UniRule"/>
</dbReference>
<dbReference type="SUPFAM" id="SSF88723">
    <property type="entry name" value="PIN domain-like"/>
    <property type="match status" value="1"/>
</dbReference>
<dbReference type="SUPFAM" id="SSF47807">
    <property type="entry name" value="5' to 3' exonuclease, C-terminal subdomain"/>
    <property type="match status" value="1"/>
</dbReference>
<evidence type="ECO:0000256" key="2">
    <source>
        <dbReference type="ARBA" id="ARBA00012417"/>
    </source>
</evidence>
<keyword evidence="13" id="KW-0378">Hydrolase</keyword>
<dbReference type="Pfam" id="PF02739">
    <property type="entry name" value="5_3_exonuc_N"/>
    <property type="match status" value="1"/>
</dbReference>
<dbReference type="InterPro" id="IPR043502">
    <property type="entry name" value="DNA/RNA_pol_sf"/>
</dbReference>
<dbReference type="GO" id="GO:0003887">
    <property type="term" value="F:DNA-directed DNA polymerase activity"/>
    <property type="evidence" value="ECO:0007669"/>
    <property type="project" value="UniProtKB-UniRule"/>
</dbReference>
<dbReference type="EC" id="2.7.7.7" evidence="2 12"/>
<feature type="domain" description="DNA-directed DNA polymerase family A palm" evidence="15">
    <location>
        <begin position="632"/>
        <end position="838"/>
    </location>
</feature>
<dbReference type="CDD" id="cd08637">
    <property type="entry name" value="DNA_pol_A_pol_I_C"/>
    <property type="match status" value="1"/>
</dbReference>
<dbReference type="SMART" id="SM00279">
    <property type="entry name" value="HhH2"/>
    <property type="match status" value="1"/>
</dbReference>
<dbReference type="GO" id="GO:0006302">
    <property type="term" value="P:double-strand break repair"/>
    <property type="evidence" value="ECO:0007669"/>
    <property type="project" value="TreeGrafter"/>
</dbReference>
<dbReference type="EMBL" id="CP096649">
    <property type="protein sequence ID" value="UQK58565.1"/>
    <property type="molecule type" value="Genomic_DNA"/>
</dbReference>
<evidence type="ECO:0000313" key="16">
    <source>
        <dbReference type="EMBL" id="UQK58565.1"/>
    </source>
</evidence>
<dbReference type="Gene3D" id="3.40.50.1010">
    <property type="entry name" value="5'-nuclease"/>
    <property type="match status" value="1"/>
</dbReference>
<keyword evidence="6 13" id="KW-0235">DNA replication</keyword>
<dbReference type="NCBIfam" id="NF004397">
    <property type="entry name" value="PRK05755.1"/>
    <property type="match status" value="1"/>
</dbReference>
<keyword evidence="4 13" id="KW-0808">Transferase</keyword>
<dbReference type="CDD" id="cd09898">
    <property type="entry name" value="H3TH_53EXO"/>
    <property type="match status" value="1"/>
</dbReference>
<keyword evidence="5 13" id="KW-0548">Nucleotidyltransferase</keyword>
<dbReference type="SUPFAM" id="SSF53098">
    <property type="entry name" value="Ribonuclease H-like"/>
    <property type="match status" value="1"/>
</dbReference>
<dbReference type="InterPro" id="IPR020046">
    <property type="entry name" value="5-3_exonucl_a-hlix_arch_N"/>
</dbReference>
<dbReference type="FunFam" id="1.20.1060.10:FF:000001">
    <property type="entry name" value="DNA polymerase I"/>
    <property type="match status" value="1"/>
</dbReference>
<evidence type="ECO:0000256" key="13">
    <source>
        <dbReference type="RuleBase" id="RU004460"/>
    </source>
</evidence>
<keyword evidence="7 13" id="KW-0227">DNA damage</keyword>
<keyword evidence="10 13" id="KW-0234">DNA repair</keyword>
<dbReference type="InterPro" id="IPR018320">
    <property type="entry name" value="DNA_polymerase_1"/>
</dbReference>
<evidence type="ECO:0000259" key="14">
    <source>
        <dbReference type="SMART" id="SM00475"/>
    </source>
</evidence>
<comment type="subunit">
    <text evidence="13">Single-chain monomer with multiple functions.</text>
</comment>
<evidence type="ECO:0000256" key="12">
    <source>
        <dbReference type="NCBIfam" id="TIGR00593"/>
    </source>
</evidence>
<dbReference type="Gene3D" id="3.30.420.10">
    <property type="entry name" value="Ribonuclease H-like superfamily/Ribonuclease H"/>
    <property type="match status" value="1"/>
</dbReference>
<sequence length="874" mass="100689">MENFVIIDGSSLLNRAFYAIRLLSNKKGIFTNGIYGFLNMLDKITADYEPKYMCVVFDRKEKTFRKDIYDDYKGNRMKFPDELSVQFPILKDILTKTGIKVLDKAGFEADDLAGTLTMIDDKDIKKLLITGDKDYLQLIKDDTDVIITKKGVSEFDTYNIEKMNEVYGLSPDEFIDLKALMGDQSDNIPGIYGIGEKTALKILSEYRTIENLYNHIDELKINKTNQRIIDGKDMAFLSKKLATIVKDVDIPMNIDDYKINDADNDALREIFEELELNSRLNSLEGSKKIEVAENNLDVEIIDENNLKALENVKNEFIFSITTDTDKYFTSDILYITFILDKIYIIKTDNLSCIKNILEDENIKKVSHDIKKAYVLAQKEGIKIKNFAFDTAIAYYLIDSNKSNYSIQNMAMDYLQRQINAFDDIYKKEKIRDKRVSAIDMDVASEVLSNEIKTIKDAYPILKEKIDSLDERTLFYDIELPLSEALADMEFTGFKVDRDELLRLGDEYDELIKAKERIIFSLAGEEFNINSPKKLSEILFDKLGIKPIKKTKTGYSTDAEVLEKLSNKHPIADQIVEYRTYQKLKSTYIDGLKDLIDDTGRIHSYFNQTNTATGRISSQDPNLQNIPIRTEAGRKIRKAFVSKDGYTLVDSDYSQIELRILAYIAKDEKMLHAFEEGFDIHRKTASEVFNIPFDEVDSEHRSRAKAVNFGIVYGISDYSLSQDLKISRKEAKEYIDNYFEKFSGVHKYMNDVVEKAKEDGYVKTLFNRRRNIPELQNSNYNIRAFGERVALNMPIQGTSADIIKIAIVKIFNKFRELGIDAHIIVTVHDEIVVEAKNEEVDKVRKIIKTLMEDIDGLDMNLKVDINQADNWYDAK</sequence>